<accession>A0AA35ZK83</accession>
<evidence type="ECO:0000313" key="2">
    <source>
        <dbReference type="EMBL" id="CAI9294143.1"/>
    </source>
</evidence>
<dbReference type="EMBL" id="OX465083">
    <property type="protein sequence ID" value="CAI9294143.1"/>
    <property type="molecule type" value="Genomic_DNA"/>
</dbReference>
<evidence type="ECO:0000313" key="3">
    <source>
        <dbReference type="Proteomes" id="UP001177003"/>
    </source>
</evidence>
<dbReference type="Proteomes" id="UP001177003">
    <property type="component" value="Chromosome 7"/>
</dbReference>
<dbReference type="AlphaFoldDB" id="A0AA35ZK83"/>
<keyword evidence="3" id="KW-1185">Reference proteome</keyword>
<name>A0AA35ZK83_LACSI</name>
<evidence type="ECO:0000256" key="1">
    <source>
        <dbReference type="SAM" id="SignalP"/>
    </source>
</evidence>
<organism evidence="2 3">
    <name type="scientific">Lactuca saligna</name>
    <name type="common">Willowleaf lettuce</name>
    <dbReference type="NCBI Taxonomy" id="75948"/>
    <lineage>
        <taxon>Eukaryota</taxon>
        <taxon>Viridiplantae</taxon>
        <taxon>Streptophyta</taxon>
        <taxon>Embryophyta</taxon>
        <taxon>Tracheophyta</taxon>
        <taxon>Spermatophyta</taxon>
        <taxon>Magnoliopsida</taxon>
        <taxon>eudicotyledons</taxon>
        <taxon>Gunneridae</taxon>
        <taxon>Pentapetalae</taxon>
        <taxon>asterids</taxon>
        <taxon>campanulids</taxon>
        <taxon>Asterales</taxon>
        <taxon>Asteraceae</taxon>
        <taxon>Cichorioideae</taxon>
        <taxon>Cichorieae</taxon>
        <taxon>Lactucinae</taxon>
        <taxon>Lactuca</taxon>
    </lineage>
</organism>
<proteinExistence type="predicted"/>
<sequence length="123" mass="13156">MDFPLLVSLDLLSVASISYTALAAIGTRCNPAIGSVTLHAVSITSLTSIGSMVPATINVQFVVSIGYVVVATIDVKSVVSIGCLSVVTKETSAEDSRLSRREYLEHQQLCKIELVIRLWSSVM</sequence>
<reference evidence="2" key="1">
    <citation type="submission" date="2023-04" db="EMBL/GenBank/DDBJ databases">
        <authorList>
            <person name="Vijverberg K."/>
            <person name="Xiong W."/>
            <person name="Schranz E."/>
        </authorList>
    </citation>
    <scope>NUCLEOTIDE SEQUENCE</scope>
</reference>
<keyword evidence="1" id="KW-0732">Signal</keyword>
<feature type="chain" id="PRO_5041364645" evidence="1">
    <location>
        <begin position="24"/>
        <end position="123"/>
    </location>
</feature>
<protein>
    <submittedName>
        <fullName evidence="2">Uncharacterized protein</fullName>
    </submittedName>
</protein>
<gene>
    <name evidence="2" type="ORF">LSALG_LOCUS33132</name>
</gene>
<feature type="signal peptide" evidence="1">
    <location>
        <begin position="1"/>
        <end position="23"/>
    </location>
</feature>